<gene>
    <name evidence="2" type="ORF">VJJ08_10745</name>
</gene>
<feature type="signal peptide" evidence="1">
    <location>
        <begin position="1"/>
        <end position="20"/>
    </location>
</feature>
<keyword evidence="1" id="KW-0732">Signal</keyword>
<evidence type="ECO:0000256" key="1">
    <source>
        <dbReference type="SAM" id="SignalP"/>
    </source>
</evidence>
<dbReference type="Proteomes" id="UP001311730">
    <property type="component" value="Unassembled WGS sequence"/>
</dbReference>
<sequence>MNRLLLFTLLLVACNPKPMAKAPTTTNKEVVVQDTLSVSDIHRTDSLWRSFKKYKRSYVEGYIINQDYVIYQEKDTRKIIKPDMESFVPLNVSGFAKDKNGIYYQGDFIKIDTTGFRVVGVISHDDKPSDYWEEPIWRTHKQAFRGTKPINISDPATFETVSFCYFKDKDYLYYYDQKVEGADVATLQKESIDGEFASDKNNTYYQGKPFIYKGERVQLVTSNIYKTEQVLQLITANIYKTTTHVLRYNGGYDDKEKEKAEDYFVELPDYFDIPTLKRLNDSYLIDKNHLYYDENTYPLRDKDLRMPIPKENLSKIKLFEVFVTDGDKLYRGKELLSGYDAATFGIVPEYHYYQYDKNGVYNWDYKLPFRYTNRPQYGKNFFYMDNQNLFVYEDQAYYRAYNDSLYVPHLTPRQLVLLKEGNTPLRELFPSQGDKQKNKEIDTTGFEELTYSFWRHNGQIYHLIYKEWYDYEQNDWKSERQYVVVKGYDNASLKEVPNGFLADKNEWYDGTTRLFPSKDVELLAIYEGYRKGCGLDNTPTTNFYLFKNAQGYWLAELGGEGAMCPLTNEQVSKLLNQQ</sequence>
<proteinExistence type="predicted"/>
<accession>A0ABU5Z9Y0</accession>
<dbReference type="InterPro" id="IPR027375">
    <property type="entry name" value="DKNYY"/>
</dbReference>
<organism evidence="2 3">
    <name type="scientific">Capnocytophaga gingivalis</name>
    <dbReference type="NCBI Taxonomy" id="1017"/>
    <lineage>
        <taxon>Bacteria</taxon>
        <taxon>Pseudomonadati</taxon>
        <taxon>Bacteroidota</taxon>
        <taxon>Flavobacteriia</taxon>
        <taxon>Flavobacteriales</taxon>
        <taxon>Flavobacteriaceae</taxon>
        <taxon>Capnocytophaga</taxon>
    </lineage>
</organism>
<keyword evidence="3" id="KW-1185">Reference proteome</keyword>
<dbReference type="Pfam" id="PF13644">
    <property type="entry name" value="DKNYY"/>
    <property type="match status" value="1"/>
</dbReference>
<protein>
    <submittedName>
        <fullName evidence="2">DKNYY domain-containing protein</fullName>
    </submittedName>
</protein>
<feature type="chain" id="PRO_5047023640" evidence="1">
    <location>
        <begin position="21"/>
        <end position="578"/>
    </location>
</feature>
<dbReference type="EMBL" id="JAYKBW010000012">
    <property type="protein sequence ID" value="MEB3075767.1"/>
    <property type="molecule type" value="Genomic_DNA"/>
</dbReference>
<name>A0ABU5Z9Y0_9FLAO</name>
<evidence type="ECO:0000313" key="2">
    <source>
        <dbReference type="EMBL" id="MEB3075767.1"/>
    </source>
</evidence>
<reference evidence="2 3" key="1">
    <citation type="submission" date="2023-12" db="EMBL/GenBank/DDBJ databases">
        <title>Genomic sequences of Capnocytophaga and Parvimonas strains.</title>
        <authorList>
            <person name="Watt R.M."/>
            <person name="Wang M."/>
            <person name="Yang T."/>
            <person name="Tong W.M."/>
        </authorList>
    </citation>
    <scope>NUCLEOTIDE SEQUENCE [LARGE SCALE GENOMIC DNA]</scope>
    <source>
        <strain evidence="2 3">CCUG 13096</strain>
    </source>
</reference>
<dbReference type="RefSeq" id="WP_323983908.1">
    <property type="nucleotide sequence ID" value="NZ_JAYKBW010000012.1"/>
</dbReference>
<evidence type="ECO:0000313" key="3">
    <source>
        <dbReference type="Proteomes" id="UP001311730"/>
    </source>
</evidence>
<comment type="caution">
    <text evidence="2">The sequence shown here is derived from an EMBL/GenBank/DDBJ whole genome shotgun (WGS) entry which is preliminary data.</text>
</comment>